<feature type="region of interest" description="Disordered" evidence="1">
    <location>
        <begin position="294"/>
        <end position="353"/>
    </location>
</feature>
<gene>
    <name evidence="2" type="primary">47</name>
    <name evidence="2" type="ORF">PBI_JOHANN_47</name>
</gene>
<accession>A0A3G3M021</accession>
<dbReference type="InterPro" id="IPR027417">
    <property type="entry name" value="P-loop_NTPase"/>
</dbReference>
<organism evidence="2 3">
    <name type="scientific">Microbacterium phage Johann</name>
    <dbReference type="NCBI Taxonomy" id="2484207"/>
    <lineage>
        <taxon>Viruses</taxon>
        <taxon>Duplodnaviria</taxon>
        <taxon>Heunggongvirae</taxon>
        <taxon>Uroviricota</taxon>
        <taxon>Caudoviricetes</taxon>
        <taxon>Goodmanvirus</taxon>
        <taxon>Goodmanvirus goodman</taxon>
    </lineage>
</organism>
<evidence type="ECO:0000313" key="3">
    <source>
        <dbReference type="Proteomes" id="UP000280243"/>
    </source>
</evidence>
<dbReference type="Pfam" id="PF13479">
    <property type="entry name" value="AAA_24"/>
    <property type="match status" value="1"/>
</dbReference>
<reference evidence="2 3" key="1">
    <citation type="submission" date="2018-10" db="EMBL/GenBank/DDBJ databases">
        <authorList>
            <person name="Garlena R.A."/>
            <person name="Russell D.A."/>
            <person name="Pope W.H."/>
            <person name="Jacobs-Sera D."/>
            <person name="Hatfull G.F."/>
        </authorList>
    </citation>
    <scope>NUCLEOTIDE SEQUENCE [LARGE SCALE GENOMIC DNA]</scope>
</reference>
<sequence>MPKVNSRPSTSQEPLEDIGELVQVTEDPKPKATSSDWSDDLFVAYDETEEHLNVLYWGREGSGKTIDLATATQLGKVLFINAEGGLKKRALLANGVDTSNLVVFPRPGQELTYASFEQALFRVKSDLMDDPKSWFLVAIDSVTEIAAAFTEAVSDETFARNKAKNPNWTPGLNDQFFTDRGDYGVSTKMIRKLTRMLRDLPVHTAITALERRDVDEDTSKVAYGPAVGPALQTSLLGYVDVVLYTKAADEERPYFRAQTKKVGTARAKDRLGVIPTVLVDPTFPRLLAYNEGTLTEDTDPVQEALKQEPPKAAPKTARRTGGTRARATTKKSTEAAGEPSAEATGEDAGEASK</sequence>
<evidence type="ECO:0000313" key="2">
    <source>
        <dbReference type="EMBL" id="AYQ99671.1"/>
    </source>
</evidence>
<feature type="compositionally biased region" description="Low complexity" evidence="1">
    <location>
        <begin position="313"/>
        <end position="326"/>
    </location>
</feature>
<dbReference type="EMBL" id="MK016497">
    <property type="protein sequence ID" value="AYQ99671.1"/>
    <property type="molecule type" value="Genomic_DNA"/>
</dbReference>
<dbReference type="Gene3D" id="3.40.50.300">
    <property type="entry name" value="P-loop containing nucleotide triphosphate hydrolases"/>
    <property type="match status" value="1"/>
</dbReference>
<feature type="region of interest" description="Disordered" evidence="1">
    <location>
        <begin position="1"/>
        <end position="35"/>
    </location>
</feature>
<proteinExistence type="predicted"/>
<name>A0A3G3M021_9CAUD</name>
<feature type="compositionally biased region" description="Acidic residues" evidence="1">
    <location>
        <begin position="344"/>
        <end position="353"/>
    </location>
</feature>
<protein>
    <submittedName>
        <fullName evidence="2">RecA-like DNA recombinase</fullName>
    </submittedName>
</protein>
<dbReference type="Proteomes" id="UP000280243">
    <property type="component" value="Segment"/>
</dbReference>
<dbReference type="SUPFAM" id="SSF52540">
    <property type="entry name" value="P-loop containing nucleoside triphosphate hydrolases"/>
    <property type="match status" value="1"/>
</dbReference>
<feature type="compositionally biased region" description="Polar residues" evidence="1">
    <location>
        <begin position="1"/>
        <end position="13"/>
    </location>
</feature>
<evidence type="ECO:0000256" key="1">
    <source>
        <dbReference type="SAM" id="MobiDB-lite"/>
    </source>
</evidence>